<keyword evidence="7" id="KW-1185">Reference proteome</keyword>
<evidence type="ECO:0000313" key="7">
    <source>
        <dbReference type="Proteomes" id="UP001281410"/>
    </source>
</evidence>
<feature type="region of interest" description="Disordered" evidence="3">
    <location>
        <begin position="213"/>
        <end position="235"/>
    </location>
</feature>
<dbReference type="Pfam" id="PF02181">
    <property type="entry name" value="FH2"/>
    <property type="match status" value="1"/>
</dbReference>
<evidence type="ECO:0000259" key="5">
    <source>
        <dbReference type="PROSITE" id="PS51444"/>
    </source>
</evidence>
<gene>
    <name evidence="6" type="ORF">Dsin_022873</name>
</gene>
<feature type="compositionally biased region" description="Low complexity" evidence="3">
    <location>
        <begin position="213"/>
        <end position="228"/>
    </location>
</feature>
<proteinExistence type="inferred from homology"/>
<accession>A0AAE0A2L8</accession>
<dbReference type="PROSITE" id="PS51444">
    <property type="entry name" value="FH2"/>
    <property type="match status" value="1"/>
</dbReference>
<feature type="compositionally biased region" description="Pro residues" evidence="3">
    <location>
        <begin position="362"/>
        <end position="373"/>
    </location>
</feature>
<dbReference type="Proteomes" id="UP001281410">
    <property type="component" value="Unassembled WGS sequence"/>
</dbReference>
<keyword evidence="4" id="KW-1133">Transmembrane helix</keyword>
<feature type="compositionally biased region" description="Polar residues" evidence="3">
    <location>
        <begin position="471"/>
        <end position="480"/>
    </location>
</feature>
<dbReference type="InterPro" id="IPR015425">
    <property type="entry name" value="FH2_Formin"/>
</dbReference>
<protein>
    <recommendedName>
        <fullName evidence="2">Formin-like protein</fullName>
    </recommendedName>
</protein>
<name>A0AAE0A2L8_9ROSI</name>
<evidence type="ECO:0000256" key="2">
    <source>
        <dbReference type="RuleBase" id="RU361260"/>
    </source>
</evidence>
<feature type="region of interest" description="Disordered" evidence="3">
    <location>
        <begin position="900"/>
        <end position="929"/>
    </location>
</feature>
<dbReference type="Gene3D" id="1.20.58.2220">
    <property type="entry name" value="Formin, FH2 domain"/>
    <property type="match status" value="1"/>
</dbReference>
<dbReference type="GO" id="GO:0051015">
    <property type="term" value="F:actin filament binding"/>
    <property type="evidence" value="ECO:0007669"/>
    <property type="project" value="InterPro"/>
</dbReference>
<feature type="compositionally biased region" description="Pro residues" evidence="3">
    <location>
        <begin position="393"/>
        <end position="412"/>
    </location>
</feature>
<feature type="region of interest" description="Disordered" evidence="3">
    <location>
        <begin position="144"/>
        <end position="178"/>
    </location>
</feature>
<organism evidence="6 7">
    <name type="scientific">Dipteronia sinensis</name>
    <dbReference type="NCBI Taxonomy" id="43782"/>
    <lineage>
        <taxon>Eukaryota</taxon>
        <taxon>Viridiplantae</taxon>
        <taxon>Streptophyta</taxon>
        <taxon>Embryophyta</taxon>
        <taxon>Tracheophyta</taxon>
        <taxon>Spermatophyta</taxon>
        <taxon>Magnoliopsida</taxon>
        <taxon>eudicotyledons</taxon>
        <taxon>Gunneridae</taxon>
        <taxon>Pentapetalae</taxon>
        <taxon>rosids</taxon>
        <taxon>malvids</taxon>
        <taxon>Sapindales</taxon>
        <taxon>Sapindaceae</taxon>
        <taxon>Hippocastanoideae</taxon>
        <taxon>Acereae</taxon>
        <taxon>Dipteronia</taxon>
    </lineage>
</organism>
<feature type="transmembrane region" description="Helical" evidence="4">
    <location>
        <begin position="243"/>
        <end position="267"/>
    </location>
</feature>
<sequence length="950" mass="103413">MMIQEKMGVMKASCFIFLVVLLCGSLVISSGHRRRAEEAFLSKLVDPVTGEVDEDLAKLLWISCRVDLIHLKQVFKDLNFCLTEETLGSTNENNLRSQSLEENINKLDTVLHPHLKRTLLDCIRNSNLLFHITREEGGSHFTSHIESLFPRPDAPRRNLGSRSSRSTAEIPNPVSAPAPAPVPVPVPAPVDASFHPPSPVRAPAPPFFPVFSDSPSSIDEGSSTTSGSVAEEQANGNNNNHKAVVIAVAVTASVTFIAAAVLFFCCMKFCRNGSSVRQNDERPLLSLSMNDYSIGSGNSIKGEKLGHQSFGINSSHDIKASSLVGNLDSNTSLDESASLGAVGGRVGPPLKPPPGRIGATPPGRPPLKPPPGRVEPLPHEPPASLRASACSTGPPPAPVLPPRPPPVPPPPMKASGGAGPPPPRPPPPPTPGARPGPPPPPLPKNGPPPPRPPPPMLGSKGPRPPLGPKHPSNTASSSEGAGTESDAEPKAKLKPFFWDKVLANPDNSMVWHQIKSGSFQFNEEMIETLFGYAATDKNKTERKKESFSVDQGPQYIQIIDSKKSQNLSIMLRALNVTIEEVCDALLEGNELPVEFLQALLKMAPTPDEELKLRLFSGEISQLGSADRFLKILGDIPFAFKRIEALLFMCTLQEEVTFTKESFETLEVACKELRNSRLFLKLLEAVLKTGNRMNDGTFRGGAQAFKLDTLLKLADVKGVDGKTTLLHFVVQEISRTEGVRATRAMRESQSFSSVKTDELLKEVSHETEDHYRNVGLQVVSHLSSDLENVKKAAALDAESLTGSVAKLNYSLLKARNFLNSDMKSLEEDSGFHETLKSFVQNSEVDIKWLVAEEKRIMGLVKNTGDYFHGNAGKDEGLRLFVIVRDFLIILDKVCREVREAPRKPAKALKKESSNASSASDTRQQPYIDPRQKLFPAIAQRRMDDSSSDEDT</sequence>
<reference evidence="6" key="1">
    <citation type="journal article" date="2023" name="Plant J.">
        <title>Genome sequences and population genomics provide insights into the demographic history, inbreeding, and mutation load of two 'living fossil' tree species of Dipteronia.</title>
        <authorList>
            <person name="Feng Y."/>
            <person name="Comes H.P."/>
            <person name="Chen J."/>
            <person name="Zhu S."/>
            <person name="Lu R."/>
            <person name="Zhang X."/>
            <person name="Li P."/>
            <person name="Qiu J."/>
            <person name="Olsen K.M."/>
            <person name="Qiu Y."/>
        </authorList>
    </citation>
    <scope>NUCLEOTIDE SEQUENCE</scope>
    <source>
        <tissue evidence="6">Leaf</tissue>
    </source>
</reference>
<keyword evidence="4" id="KW-0812">Transmembrane</keyword>
<dbReference type="PANTHER" id="PTHR23213">
    <property type="entry name" value="FORMIN-RELATED"/>
    <property type="match status" value="1"/>
</dbReference>
<dbReference type="SUPFAM" id="SSF101447">
    <property type="entry name" value="Formin homology 2 domain (FH2 domain)"/>
    <property type="match status" value="1"/>
</dbReference>
<evidence type="ECO:0000256" key="1">
    <source>
        <dbReference type="ARBA" id="ARBA00025793"/>
    </source>
</evidence>
<dbReference type="InterPro" id="IPR042201">
    <property type="entry name" value="FH2_Formin_sf"/>
</dbReference>
<feature type="compositionally biased region" description="Polar residues" evidence="3">
    <location>
        <begin position="912"/>
        <end position="923"/>
    </location>
</feature>
<dbReference type="EMBL" id="JANJYJ010000007">
    <property type="protein sequence ID" value="KAK3199458.1"/>
    <property type="molecule type" value="Genomic_DNA"/>
</dbReference>
<comment type="similarity">
    <text evidence="1">Belongs to the formin-like family. Class-I subfamily.</text>
</comment>
<keyword evidence="4" id="KW-0472">Membrane</keyword>
<evidence type="ECO:0000256" key="4">
    <source>
        <dbReference type="SAM" id="Phobius"/>
    </source>
</evidence>
<dbReference type="InterPro" id="IPR027643">
    <property type="entry name" value="Formin-like_plant"/>
</dbReference>
<feature type="region of interest" description="Disordered" evidence="3">
    <location>
        <begin position="335"/>
        <end position="490"/>
    </location>
</feature>
<feature type="compositionally biased region" description="Polar residues" evidence="3">
    <location>
        <begin position="160"/>
        <end position="169"/>
    </location>
</feature>
<dbReference type="PANTHER" id="PTHR23213:SF269">
    <property type="entry name" value="FORMIN-LIKE PROTEIN 5"/>
    <property type="match status" value="1"/>
</dbReference>
<feature type="compositionally biased region" description="Pro residues" evidence="3">
    <location>
        <begin position="419"/>
        <end position="468"/>
    </location>
</feature>
<feature type="compositionally biased region" description="Basic and acidic residues" evidence="3">
    <location>
        <begin position="900"/>
        <end position="911"/>
    </location>
</feature>
<comment type="caution">
    <text evidence="6">The sequence shown here is derived from an EMBL/GenBank/DDBJ whole genome shotgun (WGS) entry which is preliminary data.</text>
</comment>
<evidence type="ECO:0000256" key="3">
    <source>
        <dbReference type="SAM" id="MobiDB-lite"/>
    </source>
</evidence>
<feature type="domain" description="FH2" evidence="5">
    <location>
        <begin position="483"/>
        <end position="915"/>
    </location>
</feature>
<dbReference type="GO" id="GO:0045010">
    <property type="term" value="P:actin nucleation"/>
    <property type="evidence" value="ECO:0007669"/>
    <property type="project" value="InterPro"/>
</dbReference>
<evidence type="ECO:0000313" key="6">
    <source>
        <dbReference type="EMBL" id="KAK3199458.1"/>
    </source>
</evidence>
<dbReference type="SMART" id="SM00498">
    <property type="entry name" value="FH2"/>
    <property type="match status" value="1"/>
</dbReference>
<dbReference type="AlphaFoldDB" id="A0AAE0A2L8"/>